<dbReference type="Proteomes" id="UP000639396">
    <property type="component" value="Unassembled WGS sequence"/>
</dbReference>
<protein>
    <submittedName>
        <fullName evidence="1">CotH kinase family protein</fullName>
    </submittedName>
</protein>
<keyword evidence="1" id="KW-0418">Kinase</keyword>
<gene>
    <name evidence="1" type="ORF">IDH45_02505</name>
</gene>
<dbReference type="EMBL" id="JACXJA010000003">
    <property type="protein sequence ID" value="MBD2860856.1"/>
    <property type="molecule type" value="Genomic_DNA"/>
</dbReference>
<reference evidence="1" key="1">
    <citation type="submission" date="2020-09" db="EMBL/GenBank/DDBJ databases">
        <title>A novel bacterium of genus Paenibacillus, isolated from South China Sea.</title>
        <authorList>
            <person name="Huang H."/>
            <person name="Mo K."/>
            <person name="Hu Y."/>
        </authorList>
    </citation>
    <scope>NUCLEOTIDE SEQUENCE</scope>
    <source>
        <strain evidence="1">IB182363</strain>
    </source>
</reference>
<keyword evidence="1" id="KW-0808">Transferase</keyword>
<dbReference type="AlphaFoldDB" id="A0A927C6X4"/>
<sequence length="350" mass="41594">MALPVYKFDLGAYETKMMKKHIWDGTFVNARLHFNGKPFAVRIRYRGGHTRNYPKKSYEVRIGDITYHFNAEYDDPSMMRNAMSFHFFQTIGVPSPLTRHCELYINGVNEGVYLLIEAVNRKFFRRRKIKVRSLMYADNDSANFSLVSPDTRKRKRTLFEGYRLVIGSDADRTKLKRFVHNVNKLQKSRPAYLKRRLDSDNYLRWLAGAVLTGNYDGFDQNYALYEHAPTGKYRIIPWDYEGTWGRNCYGERCSAHLVRITGYNQLTEALLEQKHVRSRYRELLEQLVSTAFTTSRIMPVVENMHQRISSYMYRDSNRKWPYRTFASEPDIFRSYIQERREIVLKELEKL</sequence>
<dbReference type="InterPro" id="IPR014867">
    <property type="entry name" value="Spore_coat_CotH_CotH2/3/7"/>
</dbReference>
<evidence type="ECO:0000313" key="1">
    <source>
        <dbReference type="EMBL" id="MBD2860856.1"/>
    </source>
</evidence>
<dbReference type="PANTHER" id="PTHR40050">
    <property type="entry name" value="INNER SPORE COAT PROTEIN H"/>
    <property type="match status" value="1"/>
</dbReference>
<dbReference type="PANTHER" id="PTHR40050:SF1">
    <property type="entry name" value="INNER SPORE COAT PROTEIN H"/>
    <property type="match status" value="1"/>
</dbReference>
<comment type="caution">
    <text evidence="1">The sequence shown here is derived from an EMBL/GenBank/DDBJ whole genome shotgun (WGS) entry which is preliminary data.</text>
</comment>
<dbReference type="Pfam" id="PF08757">
    <property type="entry name" value="CotH"/>
    <property type="match status" value="1"/>
</dbReference>
<evidence type="ECO:0000313" key="2">
    <source>
        <dbReference type="Proteomes" id="UP000639396"/>
    </source>
</evidence>
<dbReference type="RefSeq" id="WP_190924345.1">
    <property type="nucleotide sequence ID" value="NZ_JACXJA010000003.1"/>
</dbReference>
<organism evidence="1 2">
    <name type="scientific">Paenibacillus oceani</name>
    <dbReference type="NCBI Taxonomy" id="2772510"/>
    <lineage>
        <taxon>Bacteria</taxon>
        <taxon>Bacillati</taxon>
        <taxon>Bacillota</taxon>
        <taxon>Bacilli</taxon>
        <taxon>Bacillales</taxon>
        <taxon>Paenibacillaceae</taxon>
        <taxon>Paenibacillus</taxon>
    </lineage>
</organism>
<accession>A0A927C6X4</accession>
<name>A0A927C6X4_9BACL</name>
<keyword evidence="2" id="KW-1185">Reference proteome</keyword>
<dbReference type="GO" id="GO:0016301">
    <property type="term" value="F:kinase activity"/>
    <property type="evidence" value="ECO:0007669"/>
    <property type="project" value="UniProtKB-KW"/>
</dbReference>
<proteinExistence type="predicted"/>